<protein>
    <submittedName>
        <fullName evidence="6">Glutathione import ATP-binding protein GsiA</fullName>
        <ecNumber evidence="6">3.6.3.-</ecNumber>
    </submittedName>
</protein>
<keyword evidence="3" id="KW-0547">Nucleotide-binding</keyword>
<dbReference type="Gene3D" id="3.40.50.300">
    <property type="entry name" value="P-loop containing nucleotide triphosphate hydrolases"/>
    <property type="match status" value="1"/>
</dbReference>
<feature type="domain" description="ABC transporter" evidence="5">
    <location>
        <begin position="8"/>
        <end position="256"/>
    </location>
</feature>
<dbReference type="EMBL" id="CP036259">
    <property type="protein sequence ID" value="QDR79671.1"/>
    <property type="molecule type" value="Genomic_DNA"/>
</dbReference>
<dbReference type="PROSITE" id="PS50893">
    <property type="entry name" value="ABC_TRANSPORTER_2"/>
    <property type="match status" value="1"/>
</dbReference>
<dbReference type="InterPro" id="IPR050319">
    <property type="entry name" value="ABC_transp_ATP-bind"/>
</dbReference>
<dbReference type="AlphaFoldDB" id="A0A517DQP5"/>
<dbReference type="PANTHER" id="PTHR43776">
    <property type="entry name" value="TRANSPORT ATP-BINDING PROTEIN"/>
    <property type="match status" value="1"/>
</dbReference>
<keyword evidence="4 6" id="KW-0067">ATP-binding</keyword>
<dbReference type="RefSeq" id="WP_144349276.1">
    <property type="nucleotide sequence ID" value="NZ_CP036259.1"/>
</dbReference>
<organism evidence="6 7">
    <name type="scientific">Sporomusa termitida</name>
    <dbReference type="NCBI Taxonomy" id="2377"/>
    <lineage>
        <taxon>Bacteria</taxon>
        <taxon>Bacillati</taxon>
        <taxon>Bacillota</taxon>
        <taxon>Negativicutes</taxon>
        <taxon>Selenomonadales</taxon>
        <taxon>Sporomusaceae</taxon>
        <taxon>Sporomusa</taxon>
    </lineage>
</organism>
<dbReference type="OrthoDB" id="9779287at2"/>
<evidence type="ECO:0000259" key="5">
    <source>
        <dbReference type="PROSITE" id="PS50893"/>
    </source>
</evidence>
<dbReference type="InterPro" id="IPR003593">
    <property type="entry name" value="AAA+_ATPase"/>
</dbReference>
<dbReference type="Pfam" id="PF00005">
    <property type="entry name" value="ABC_tran"/>
    <property type="match status" value="1"/>
</dbReference>
<dbReference type="GO" id="GO:0016887">
    <property type="term" value="F:ATP hydrolysis activity"/>
    <property type="evidence" value="ECO:0007669"/>
    <property type="project" value="InterPro"/>
</dbReference>
<dbReference type="PANTHER" id="PTHR43776:SF7">
    <property type="entry name" value="D,D-DIPEPTIDE TRANSPORT ATP-BINDING PROTEIN DDPF-RELATED"/>
    <property type="match status" value="1"/>
</dbReference>
<proteinExistence type="inferred from homology"/>
<keyword evidence="7" id="KW-1185">Reference proteome</keyword>
<dbReference type="Proteomes" id="UP000320776">
    <property type="component" value="Chromosome"/>
</dbReference>
<evidence type="ECO:0000313" key="7">
    <source>
        <dbReference type="Proteomes" id="UP000320776"/>
    </source>
</evidence>
<dbReference type="InterPro" id="IPR017871">
    <property type="entry name" value="ABC_transporter-like_CS"/>
</dbReference>
<dbReference type="InterPro" id="IPR003439">
    <property type="entry name" value="ABC_transporter-like_ATP-bd"/>
</dbReference>
<evidence type="ECO:0000256" key="4">
    <source>
        <dbReference type="ARBA" id="ARBA00022840"/>
    </source>
</evidence>
<dbReference type="SMART" id="SM00382">
    <property type="entry name" value="AAA"/>
    <property type="match status" value="1"/>
</dbReference>
<dbReference type="KEGG" id="sted:SPTER_09610"/>
<evidence type="ECO:0000313" key="6">
    <source>
        <dbReference type="EMBL" id="QDR79671.1"/>
    </source>
</evidence>
<dbReference type="GO" id="GO:0055085">
    <property type="term" value="P:transmembrane transport"/>
    <property type="evidence" value="ECO:0007669"/>
    <property type="project" value="UniProtKB-ARBA"/>
</dbReference>
<sequence length="270" mass="29023">MAVSTPLLALQGVSKHFHGGGIFKQGRRVQANKEISLSLADGECLGLVGESGSGKSTLGRIILGIEKPESGAVFFQGVNLYGPDKAAVRAVRRDLQVVFQDCFSSVNPRLTAGESIAEPLRNFACPGFRDVLLAVGELLELVGLTPGDAAKYPHQFSGGQLQRVCIARAISLRPKLIVLDEAVSSLDVLVQAQILDLLSDLRAERGMSYVFISHDLAAVAHLSDRLAVMYAGEIVERLDNMENLNCLTHPVSRALLAAILPAQPMNRDTR</sequence>
<accession>A0A517DQP5</accession>
<evidence type="ECO:0000256" key="1">
    <source>
        <dbReference type="ARBA" id="ARBA00005417"/>
    </source>
</evidence>
<dbReference type="CDD" id="cd03257">
    <property type="entry name" value="ABC_NikE_OppD_transporters"/>
    <property type="match status" value="1"/>
</dbReference>
<keyword evidence="2" id="KW-0813">Transport</keyword>
<name>A0A517DQP5_9FIRM</name>
<dbReference type="InterPro" id="IPR027417">
    <property type="entry name" value="P-loop_NTPase"/>
</dbReference>
<dbReference type="GO" id="GO:0005524">
    <property type="term" value="F:ATP binding"/>
    <property type="evidence" value="ECO:0007669"/>
    <property type="project" value="UniProtKB-KW"/>
</dbReference>
<evidence type="ECO:0000256" key="3">
    <source>
        <dbReference type="ARBA" id="ARBA00022741"/>
    </source>
</evidence>
<dbReference type="SUPFAM" id="SSF52540">
    <property type="entry name" value="P-loop containing nucleoside triphosphate hydrolases"/>
    <property type="match status" value="1"/>
</dbReference>
<gene>
    <name evidence="6" type="primary">gsiA</name>
    <name evidence="6" type="ORF">SPTER_09610</name>
</gene>
<reference evidence="6 7" key="1">
    <citation type="submission" date="2019-02" db="EMBL/GenBank/DDBJ databases">
        <title>Closed genome of Sporomusa termitida DSM 4440.</title>
        <authorList>
            <person name="Poehlein A."/>
            <person name="Daniel R."/>
        </authorList>
    </citation>
    <scope>NUCLEOTIDE SEQUENCE [LARGE SCALE GENOMIC DNA]</scope>
    <source>
        <strain evidence="6 7">DSM 4440</strain>
    </source>
</reference>
<evidence type="ECO:0000256" key="2">
    <source>
        <dbReference type="ARBA" id="ARBA00022448"/>
    </source>
</evidence>
<dbReference type="EC" id="3.6.3.-" evidence="6"/>
<dbReference type="PROSITE" id="PS00211">
    <property type="entry name" value="ABC_TRANSPORTER_1"/>
    <property type="match status" value="1"/>
</dbReference>
<comment type="similarity">
    <text evidence="1">Belongs to the ABC transporter superfamily.</text>
</comment>
<keyword evidence="6" id="KW-0378">Hydrolase</keyword>